<comment type="pathway">
    <text evidence="1">Protein modification; protein ubiquitination.</text>
</comment>
<gene>
    <name evidence="3" type="ORF">WJX84_004188</name>
</gene>
<dbReference type="Proteomes" id="UP001485043">
    <property type="component" value="Unassembled WGS sequence"/>
</dbReference>
<dbReference type="PANTHER" id="PTHR45632">
    <property type="entry name" value="LD33804P"/>
    <property type="match status" value="1"/>
</dbReference>
<name>A0AAW1T8D8_9CHLO</name>
<dbReference type="SUPFAM" id="SSF54695">
    <property type="entry name" value="POZ domain"/>
    <property type="match status" value="1"/>
</dbReference>
<sequence>MRSTPRSFEEAKLYKESREDPSFFLWDIQLQSSDGTLVPANRFILVRESAVFHRLLSSDFLDSSSKILRVDVSTSILQRLVSALHSDELEFDLESAAALLEAADKLLLLPLLRSCESACQQQVDLETVEFFVSMAHSLHLENLLETAEHYLCQEIWKSDIECVQLWKSACEYDLKTLQNKLKARIQGDAKLSLPANQNLLKELSADQLCDLLNEGMAVNARRLWEMLREQWLPHSDSELSQLVDSSWRSPTELSFRLSAGEACSHSLETQHEFVQSDDDWGFNKFIWKTAVQDLLSHESFTVAVDAGPVIIEAIGRPWRSSSHL</sequence>
<comment type="caution">
    <text evidence="3">The sequence shown here is derived from an EMBL/GenBank/DDBJ whole genome shotgun (WGS) entry which is preliminary data.</text>
</comment>
<evidence type="ECO:0000259" key="2">
    <source>
        <dbReference type="PROSITE" id="PS50097"/>
    </source>
</evidence>
<organism evidence="3 4">
    <name type="scientific">Apatococcus fuscideae</name>
    <dbReference type="NCBI Taxonomy" id="2026836"/>
    <lineage>
        <taxon>Eukaryota</taxon>
        <taxon>Viridiplantae</taxon>
        <taxon>Chlorophyta</taxon>
        <taxon>core chlorophytes</taxon>
        <taxon>Trebouxiophyceae</taxon>
        <taxon>Chlorellales</taxon>
        <taxon>Chlorellaceae</taxon>
        <taxon>Apatococcus</taxon>
    </lineage>
</organism>
<dbReference type="Pfam" id="PF00651">
    <property type="entry name" value="BTB"/>
    <property type="match status" value="1"/>
</dbReference>
<evidence type="ECO:0000313" key="3">
    <source>
        <dbReference type="EMBL" id="KAK9864902.1"/>
    </source>
</evidence>
<dbReference type="PROSITE" id="PS50097">
    <property type="entry name" value="BTB"/>
    <property type="match status" value="1"/>
</dbReference>
<keyword evidence="4" id="KW-1185">Reference proteome</keyword>
<dbReference type="InterPro" id="IPR000210">
    <property type="entry name" value="BTB/POZ_dom"/>
</dbReference>
<dbReference type="EMBL" id="JALJOV010000304">
    <property type="protein sequence ID" value="KAK9864902.1"/>
    <property type="molecule type" value="Genomic_DNA"/>
</dbReference>
<accession>A0AAW1T8D8</accession>
<evidence type="ECO:0000313" key="4">
    <source>
        <dbReference type="Proteomes" id="UP001485043"/>
    </source>
</evidence>
<feature type="domain" description="BTB" evidence="2">
    <location>
        <begin position="26"/>
        <end position="93"/>
    </location>
</feature>
<dbReference type="SMART" id="SM00225">
    <property type="entry name" value="BTB"/>
    <property type="match status" value="1"/>
</dbReference>
<dbReference type="InterPro" id="IPR011333">
    <property type="entry name" value="SKP1/BTB/POZ_sf"/>
</dbReference>
<protein>
    <recommendedName>
        <fullName evidence="2">BTB domain-containing protein</fullName>
    </recommendedName>
</protein>
<dbReference type="Gene3D" id="3.30.710.10">
    <property type="entry name" value="Potassium Channel Kv1.1, Chain A"/>
    <property type="match status" value="1"/>
</dbReference>
<reference evidence="3 4" key="1">
    <citation type="journal article" date="2024" name="Nat. Commun.">
        <title>Phylogenomics reveals the evolutionary origins of lichenization in chlorophyte algae.</title>
        <authorList>
            <person name="Puginier C."/>
            <person name="Libourel C."/>
            <person name="Otte J."/>
            <person name="Skaloud P."/>
            <person name="Haon M."/>
            <person name="Grisel S."/>
            <person name="Petersen M."/>
            <person name="Berrin J.G."/>
            <person name="Delaux P.M."/>
            <person name="Dal Grande F."/>
            <person name="Keller J."/>
        </authorList>
    </citation>
    <scope>NUCLEOTIDE SEQUENCE [LARGE SCALE GENOMIC DNA]</scope>
    <source>
        <strain evidence="3 4">SAG 2523</strain>
    </source>
</reference>
<proteinExistence type="predicted"/>
<dbReference type="AlphaFoldDB" id="A0AAW1T8D8"/>
<evidence type="ECO:0000256" key="1">
    <source>
        <dbReference type="ARBA" id="ARBA00004906"/>
    </source>
</evidence>